<evidence type="ECO:0000313" key="5">
    <source>
        <dbReference type="Proteomes" id="UP000434475"/>
    </source>
</evidence>
<dbReference type="Proteomes" id="UP000429811">
    <property type="component" value="Unassembled WGS sequence"/>
</dbReference>
<dbReference type="GeneID" id="63972563"/>
<organism evidence="3 4">
    <name type="scientific">Flavonifractor plautii</name>
    <name type="common">Fusobacterium plautii</name>
    <dbReference type="NCBI Taxonomy" id="292800"/>
    <lineage>
        <taxon>Bacteria</taxon>
        <taxon>Bacillati</taxon>
        <taxon>Bacillota</taxon>
        <taxon>Clostridia</taxon>
        <taxon>Eubacteriales</taxon>
        <taxon>Oscillospiraceae</taxon>
        <taxon>Flavonifractor</taxon>
    </lineage>
</organism>
<dbReference type="EMBL" id="WKPO01000003">
    <property type="protein sequence ID" value="MSB47730.1"/>
    <property type="molecule type" value="Genomic_DNA"/>
</dbReference>
<dbReference type="RefSeq" id="WP_007488273.1">
    <property type="nucleotide sequence ID" value="NZ_BAABZG010000001.1"/>
</dbReference>
<proteinExistence type="predicted"/>
<dbReference type="EMBL" id="WKPR01000004">
    <property type="protein sequence ID" value="MSB18759.1"/>
    <property type="molecule type" value="Genomic_DNA"/>
</dbReference>
<evidence type="ECO:0000256" key="1">
    <source>
        <dbReference type="SAM" id="MobiDB-lite"/>
    </source>
</evidence>
<reference evidence="4 5" key="1">
    <citation type="journal article" date="2019" name="Nat. Med.">
        <title>A library of human gut bacterial isolates paired with longitudinal multiomics data enables mechanistic microbiome research.</title>
        <authorList>
            <person name="Poyet M."/>
            <person name="Groussin M."/>
            <person name="Gibbons S.M."/>
            <person name="Avila-Pacheco J."/>
            <person name="Jiang X."/>
            <person name="Kearney S.M."/>
            <person name="Perrotta A.R."/>
            <person name="Berdy B."/>
            <person name="Zhao S."/>
            <person name="Lieberman T.D."/>
            <person name="Swanson P.K."/>
            <person name="Smith M."/>
            <person name="Roesemann S."/>
            <person name="Alexander J.E."/>
            <person name="Rich S.A."/>
            <person name="Livny J."/>
            <person name="Vlamakis H."/>
            <person name="Clish C."/>
            <person name="Bullock K."/>
            <person name="Deik A."/>
            <person name="Scott J."/>
            <person name="Pierce K.A."/>
            <person name="Xavier R.J."/>
            <person name="Alm E.J."/>
        </authorList>
    </citation>
    <scope>NUCLEOTIDE SEQUENCE [LARGE SCALE GENOMIC DNA]</scope>
    <source>
        <strain evidence="2 5">BIOML-A2</strain>
        <strain evidence="3 4">BIOML-A5</strain>
    </source>
</reference>
<feature type="region of interest" description="Disordered" evidence="1">
    <location>
        <begin position="27"/>
        <end position="57"/>
    </location>
</feature>
<dbReference type="Proteomes" id="UP000434475">
    <property type="component" value="Unassembled WGS sequence"/>
</dbReference>
<feature type="compositionally biased region" description="Low complexity" evidence="1">
    <location>
        <begin position="43"/>
        <end position="55"/>
    </location>
</feature>
<gene>
    <name evidence="3" type="ORF">GKE90_03310</name>
    <name evidence="2" type="ORF">GKE97_04415</name>
</gene>
<sequence>MAEFEEKLNAILSDPQAMGQIASLAQALTGEHAGESAPPPAAEPAEAGPAGEAAGQSDATDWSALLGMLGGGGDSNPLSALSELDPQLLQAGLRLFSEYSATDDRKVALLNALKPFVKPERYAKVDKAVQIAKLARVIRVAFQLFQSRREEGKDDV</sequence>
<dbReference type="AlphaFoldDB" id="A0A174ILH5"/>
<evidence type="ECO:0000313" key="2">
    <source>
        <dbReference type="EMBL" id="MSB18759.1"/>
    </source>
</evidence>
<accession>A0A174ILH5</accession>
<comment type="caution">
    <text evidence="3">The sequence shown here is derived from an EMBL/GenBank/DDBJ whole genome shotgun (WGS) entry which is preliminary data.</text>
</comment>
<name>A0A174ILH5_FLAPL</name>
<protein>
    <submittedName>
        <fullName evidence="3">Uncharacterized protein</fullName>
    </submittedName>
</protein>
<evidence type="ECO:0000313" key="4">
    <source>
        <dbReference type="Proteomes" id="UP000429811"/>
    </source>
</evidence>
<evidence type="ECO:0000313" key="3">
    <source>
        <dbReference type="EMBL" id="MSB47730.1"/>
    </source>
</evidence>